<evidence type="ECO:0000313" key="4">
    <source>
        <dbReference type="Proteomes" id="UP000253437"/>
    </source>
</evidence>
<organism evidence="3 4">
    <name type="scientific">Vibrio harveyi</name>
    <name type="common">Beneckea harveyi</name>
    <dbReference type="NCBI Taxonomy" id="669"/>
    <lineage>
        <taxon>Bacteria</taxon>
        <taxon>Pseudomonadati</taxon>
        <taxon>Pseudomonadota</taxon>
        <taxon>Gammaproteobacteria</taxon>
        <taxon>Vibrionales</taxon>
        <taxon>Vibrionaceae</taxon>
        <taxon>Vibrio</taxon>
    </lineage>
</organism>
<evidence type="ECO:0000256" key="2">
    <source>
        <dbReference type="SAM" id="MobiDB-lite"/>
    </source>
</evidence>
<gene>
    <name evidence="3" type="ORF">DS957_003590</name>
</gene>
<comment type="caution">
    <text evidence="3">The sequence shown here is derived from an EMBL/GenBank/DDBJ whole genome shotgun (WGS) entry which is preliminary data.</text>
</comment>
<feature type="region of interest" description="Disordered" evidence="2">
    <location>
        <begin position="1"/>
        <end position="34"/>
    </location>
</feature>
<reference evidence="3 4" key="1">
    <citation type="submission" date="2018-08" db="EMBL/GenBank/DDBJ databases">
        <title>Vibrio harveyi strains pathogenic to white snook Centropomus viridis Lockington (1877) and potential probiotic bacteria.</title>
        <authorList>
            <person name="Soto-Rodriguez S."/>
            <person name="Gomez-Gil B."/>
            <person name="Lozano-Olvera R."/>
        </authorList>
    </citation>
    <scope>NUCLEOTIDE SEQUENCE [LARGE SCALE GENOMIC DNA]</scope>
    <source>
        <strain evidence="3 4">CAIM 1508</strain>
    </source>
</reference>
<dbReference type="Gene3D" id="1.10.10.2830">
    <property type="match status" value="1"/>
</dbReference>
<evidence type="ECO:0008006" key="5">
    <source>
        <dbReference type="Google" id="ProtNLM"/>
    </source>
</evidence>
<dbReference type="Proteomes" id="UP000253437">
    <property type="component" value="Unassembled WGS sequence"/>
</dbReference>
<protein>
    <recommendedName>
        <fullName evidence="5">Chromosome partitioning protein ParB</fullName>
    </recommendedName>
</protein>
<evidence type="ECO:0000256" key="1">
    <source>
        <dbReference type="ARBA" id="ARBA00023125"/>
    </source>
</evidence>
<dbReference type="AlphaFoldDB" id="A0A8B3DMC7"/>
<dbReference type="EMBL" id="QOUW02000007">
    <property type="protein sequence ID" value="RIW17865.1"/>
    <property type="molecule type" value="Genomic_DNA"/>
</dbReference>
<accession>A0A8B3DMC7</accession>
<dbReference type="GO" id="GO:0003677">
    <property type="term" value="F:DNA binding"/>
    <property type="evidence" value="ECO:0007669"/>
    <property type="project" value="UniProtKB-KW"/>
</dbReference>
<dbReference type="RefSeq" id="WP_114091621.1">
    <property type="nucleotide sequence ID" value="NZ_QOUW02000007.1"/>
</dbReference>
<name>A0A8B3DMC7_VIBHA</name>
<dbReference type="PANTHER" id="PTHR38973">
    <property type="entry name" value="PLASMID PARTITIONING CONTROL PROTEIN-RELATED"/>
    <property type="match status" value="1"/>
</dbReference>
<proteinExistence type="predicted"/>
<evidence type="ECO:0000313" key="3">
    <source>
        <dbReference type="EMBL" id="RIW17865.1"/>
    </source>
</evidence>
<keyword evidence="1" id="KW-0238">DNA-binding</keyword>
<dbReference type="PANTHER" id="PTHR38973:SF1">
    <property type="entry name" value="PLASMID PARTITION PROTEIN B"/>
    <property type="match status" value="1"/>
</dbReference>
<sequence length="340" mass="37663">MSKYSPKTSSRDAGSKAGKGSLDQSNGLPMGGGSAGKLFKLSGGEFKAQRIVIAPNQIETKTKKHPVNPRNDKAFNERSLAKTLSSIREKGIEDDCLGIWADKDRKTILIIKGSSRRWCAIKTGVEYPVWVLPAGSATNDDIRQLIANDELQRPHSFRERGEAYIEQLKERGLDPESMKNDEIAAELGVGRETMRKCIQAYKVNNRLLELIPDYEAVKQGVYSKLAKAEKAIDKDSSKSITSIVNAVTLALVGIEKLDTEEAQEKALTEIEKAVYGNDVDSESGWSVTELATFDSKLKKARKLVSSDGRNIKFELNRQDPELIAAVEKLIKEHVKNDKDK</sequence>